<name>A0A6C0DNH7_9ZZZZ</name>
<reference evidence="4" key="1">
    <citation type="journal article" date="2020" name="Nature">
        <title>Giant virus diversity and host interactions through global metagenomics.</title>
        <authorList>
            <person name="Schulz F."/>
            <person name="Roux S."/>
            <person name="Paez-Espino D."/>
            <person name="Jungbluth S."/>
            <person name="Walsh D.A."/>
            <person name="Denef V.J."/>
            <person name="McMahon K.D."/>
            <person name="Konstantinidis K.T."/>
            <person name="Eloe-Fadrosh E.A."/>
            <person name="Kyrpides N.C."/>
            <person name="Woyke T."/>
        </authorList>
    </citation>
    <scope>NUCLEOTIDE SEQUENCE</scope>
    <source>
        <strain evidence="4">GVMAG-M-3300023174-3</strain>
    </source>
</reference>
<protein>
    <submittedName>
        <fullName evidence="4">Uncharacterized protein</fullName>
    </submittedName>
</protein>
<accession>A0A6C0DNH7</accession>
<proteinExistence type="predicted"/>
<evidence type="ECO:0000256" key="2">
    <source>
        <dbReference type="SAM" id="MobiDB-lite"/>
    </source>
</evidence>
<evidence type="ECO:0000313" key="4">
    <source>
        <dbReference type="EMBL" id="QHT18093.1"/>
    </source>
</evidence>
<dbReference type="AlphaFoldDB" id="A0A6C0DNH7"/>
<evidence type="ECO:0000256" key="3">
    <source>
        <dbReference type="SAM" id="Phobius"/>
    </source>
</evidence>
<keyword evidence="1" id="KW-0175">Coiled coil</keyword>
<feature type="compositionally biased region" description="Polar residues" evidence="2">
    <location>
        <begin position="518"/>
        <end position="527"/>
    </location>
</feature>
<dbReference type="EMBL" id="MN739648">
    <property type="protein sequence ID" value="QHT18093.1"/>
    <property type="molecule type" value="Genomic_DNA"/>
</dbReference>
<feature type="coiled-coil region" evidence="1">
    <location>
        <begin position="271"/>
        <end position="351"/>
    </location>
</feature>
<keyword evidence="3" id="KW-1133">Transmembrane helix</keyword>
<feature type="region of interest" description="Disordered" evidence="2">
    <location>
        <begin position="500"/>
        <end position="538"/>
    </location>
</feature>
<sequence length="538" mass="63315">MAEEEIATGPVTEEHHEIIDNLSTTWGIMLTLQENLNMRIGTQCWKKYINAAFWNYISTMINFSITLFTAMSAGQTGTKSNYLTNDQLFYILFVSFILSIINTFFKLKEKATMNYESLKQFEEFGAVFETIYFSNILTNNDIDQKYKRYLQLQDNVNKYSAEIHIEHVNYITEVIFICIKSLFADRIKRIVFAQRFWALDGRPKDLYVHNYSINMRKSFQHDYSSVKNNVFKHRYPVHPMDISGNDNLKPKEQDDRKIKREDKWKMDRELADARQKMNANLEMEKQEAMAKLQRQLKEREEAEITELKKRVATDLECQEQDAMIALREKIKEREKDEIETLQIKLKNKERTEWEKIQSILDAKTESEWNKRIQFPSADALNEYQEYQEPNDIHEPLDSRLSSCAARQIVHESIDEKYKEYNAILVNFVTDRKPIESIAQSLLYAGYNSRNYDDKKYIEDCMYNCGASYKEIERLLQCLDYEIDEDYTYCISPSQFPMPSPYSRGGPEKNTLPPPVPSPYSSAGNQPLRTPGVRFARDC</sequence>
<feature type="transmembrane region" description="Helical" evidence="3">
    <location>
        <begin position="48"/>
        <end position="68"/>
    </location>
</feature>
<keyword evidence="3" id="KW-0812">Transmembrane</keyword>
<keyword evidence="3" id="KW-0472">Membrane</keyword>
<evidence type="ECO:0000256" key="1">
    <source>
        <dbReference type="SAM" id="Coils"/>
    </source>
</evidence>
<organism evidence="4">
    <name type="scientific">viral metagenome</name>
    <dbReference type="NCBI Taxonomy" id="1070528"/>
    <lineage>
        <taxon>unclassified sequences</taxon>
        <taxon>metagenomes</taxon>
        <taxon>organismal metagenomes</taxon>
    </lineage>
</organism>
<feature type="transmembrane region" description="Helical" evidence="3">
    <location>
        <begin position="88"/>
        <end position="105"/>
    </location>
</feature>